<feature type="compositionally biased region" description="Polar residues" evidence="1">
    <location>
        <begin position="139"/>
        <end position="152"/>
    </location>
</feature>
<organism evidence="2 3">
    <name type="scientific">Tilletia walkeri</name>
    <dbReference type="NCBI Taxonomy" id="117179"/>
    <lineage>
        <taxon>Eukaryota</taxon>
        <taxon>Fungi</taxon>
        <taxon>Dikarya</taxon>
        <taxon>Basidiomycota</taxon>
        <taxon>Ustilaginomycotina</taxon>
        <taxon>Exobasidiomycetes</taxon>
        <taxon>Tilletiales</taxon>
        <taxon>Tilletiaceae</taxon>
        <taxon>Tilletia</taxon>
    </lineage>
</organism>
<accession>A0A8X7T0R2</accession>
<evidence type="ECO:0000313" key="2">
    <source>
        <dbReference type="EMBL" id="KAE8260789.1"/>
    </source>
</evidence>
<name>A0A8X7T0R2_9BASI</name>
<keyword evidence="3" id="KW-1185">Reference proteome</keyword>
<feature type="compositionally biased region" description="Low complexity" evidence="1">
    <location>
        <begin position="333"/>
        <end position="348"/>
    </location>
</feature>
<dbReference type="AlphaFoldDB" id="A0A8X7T0R2"/>
<feature type="region of interest" description="Disordered" evidence="1">
    <location>
        <begin position="258"/>
        <end position="303"/>
    </location>
</feature>
<dbReference type="EMBL" id="LWDG02001112">
    <property type="protein sequence ID" value="KAE8260789.1"/>
    <property type="molecule type" value="Genomic_DNA"/>
</dbReference>
<feature type="compositionally biased region" description="Polar residues" evidence="1">
    <location>
        <begin position="86"/>
        <end position="110"/>
    </location>
</feature>
<evidence type="ECO:0000313" key="3">
    <source>
        <dbReference type="Proteomes" id="UP000078113"/>
    </source>
</evidence>
<feature type="compositionally biased region" description="Polar residues" evidence="1">
    <location>
        <begin position="363"/>
        <end position="372"/>
    </location>
</feature>
<feature type="compositionally biased region" description="Polar residues" evidence="1">
    <location>
        <begin position="261"/>
        <end position="277"/>
    </location>
</feature>
<protein>
    <submittedName>
        <fullName evidence="2">Uncharacterized protein</fullName>
    </submittedName>
</protein>
<feature type="compositionally biased region" description="Polar residues" evidence="1">
    <location>
        <begin position="213"/>
        <end position="222"/>
    </location>
</feature>
<feature type="region of interest" description="Disordered" evidence="1">
    <location>
        <begin position="1"/>
        <end position="222"/>
    </location>
</feature>
<feature type="non-terminal residue" evidence="2">
    <location>
        <position position="1"/>
    </location>
</feature>
<comment type="caution">
    <text evidence="2">The sequence shown here is derived from an EMBL/GenBank/DDBJ whole genome shotgun (WGS) entry which is preliminary data.</text>
</comment>
<feature type="region of interest" description="Disordered" evidence="1">
    <location>
        <begin position="322"/>
        <end position="372"/>
    </location>
</feature>
<dbReference type="Proteomes" id="UP000078113">
    <property type="component" value="Unassembled WGS sequence"/>
</dbReference>
<reference evidence="2" key="1">
    <citation type="submission" date="2016-04" db="EMBL/GenBank/DDBJ databases">
        <authorList>
            <person name="Nguyen H.D."/>
            <person name="Samba Siva P."/>
            <person name="Cullis J."/>
            <person name="Levesque C.A."/>
            <person name="Hambleton S."/>
        </authorList>
    </citation>
    <scope>NUCLEOTIDE SEQUENCE</scope>
    <source>
        <strain evidence="2">DAOMC 236422</strain>
    </source>
</reference>
<reference evidence="2" key="2">
    <citation type="journal article" date="2019" name="IMA Fungus">
        <title>Genome sequencing and comparison of five Tilletia species to identify candidate genes for the detection of regulated species infecting wheat.</title>
        <authorList>
            <person name="Nguyen H.D.T."/>
            <person name="Sultana T."/>
            <person name="Kesanakurti P."/>
            <person name="Hambleton S."/>
        </authorList>
    </citation>
    <scope>NUCLEOTIDE SEQUENCE</scope>
    <source>
        <strain evidence="2">DAOMC 236422</strain>
    </source>
</reference>
<feature type="compositionally biased region" description="Polar residues" evidence="1">
    <location>
        <begin position="1"/>
        <end position="32"/>
    </location>
</feature>
<gene>
    <name evidence="2" type="ORF">A4X09_0g7740</name>
</gene>
<evidence type="ECO:0000256" key="1">
    <source>
        <dbReference type="SAM" id="MobiDB-lite"/>
    </source>
</evidence>
<feature type="compositionally biased region" description="Basic and acidic residues" evidence="1">
    <location>
        <begin position="127"/>
        <end position="137"/>
    </location>
</feature>
<sequence>SMIDIPSTTVTRQRQESNAQPSSPPSSTANTHSHSRKSSLVHIASTSTSSASVHHASSSSTTTTTVDHNNRASFRLSRSRRHNDGPPQSRTNSRSLSNVPHPVNRSSTTHIHFRRREATHSASPQSKYRDSSAERGSHQHQPSTLHIITSTAPEPIHNPKTGPPSRTPSNSTPTTFALPRPSQASLSRISTAGRPPRSRTPWRNGPDPRQGRTEQAPSNKSNIKMNTFELLLEDVFNKNKVDIESIQLEDCFSVPRAPTAISPQAKPTTAPSVSSARMPSRAPQRGQRLRMDTLKPQAPHSRSTKITLTSIIILPGLSLQLSNPSSSRPDLPIDSGSDSNCSPSSINPFPRPAQTKDLPYSDIASTSSRNRR</sequence>
<proteinExistence type="predicted"/>
<feature type="compositionally biased region" description="Low complexity" evidence="1">
    <location>
        <begin position="45"/>
        <end position="66"/>
    </location>
</feature>